<dbReference type="SUPFAM" id="SSF55856">
    <property type="entry name" value="Cytochrome b5-like heme/steroid binding domain"/>
    <property type="match status" value="1"/>
</dbReference>
<dbReference type="CDD" id="cd00060">
    <property type="entry name" value="FHA"/>
    <property type="match status" value="1"/>
</dbReference>
<keyword evidence="8" id="KW-1185">Reference proteome</keyword>
<dbReference type="Pfam" id="PF01231">
    <property type="entry name" value="IDO"/>
    <property type="match status" value="1"/>
</dbReference>
<dbReference type="SUPFAM" id="SSF140959">
    <property type="entry name" value="Indolic compounds 2,3-dioxygenase-like"/>
    <property type="match status" value="1"/>
</dbReference>
<dbReference type="InterPro" id="IPR000898">
    <property type="entry name" value="Indolamine_dOase"/>
</dbReference>
<dbReference type="InterPro" id="IPR008984">
    <property type="entry name" value="SMAD_FHA_dom_sf"/>
</dbReference>
<dbReference type="InterPro" id="IPR036400">
    <property type="entry name" value="Cyt_B5-like_heme/steroid_sf"/>
</dbReference>
<dbReference type="Gene3D" id="2.60.200.20">
    <property type="match status" value="1"/>
</dbReference>
<dbReference type="GO" id="GO:0046872">
    <property type="term" value="F:metal ion binding"/>
    <property type="evidence" value="ECO:0007669"/>
    <property type="project" value="UniProtKB-KW"/>
</dbReference>
<dbReference type="Proteomes" id="UP000198967">
    <property type="component" value="Unassembled WGS sequence"/>
</dbReference>
<dbReference type="Pfam" id="PF00173">
    <property type="entry name" value="Cyt-b5"/>
    <property type="match status" value="1"/>
</dbReference>
<dbReference type="InterPro" id="IPR017938">
    <property type="entry name" value="Riboflavin_synthase-like_b-brl"/>
</dbReference>
<dbReference type="Pfam" id="PF00498">
    <property type="entry name" value="FHA"/>
    <property type="match status" value="1"/>
</dbReference>
<evidence type="ECO:0000313" key="7">
    <source>
        <dbReference type="EMBL" id="SDG63335.1"/>
    </source>
</evidence>
<dbReference type="InterPro" id="IPR037217">
    <property type="entry name" value="Trp/Indoleamine_2_3_dOase-like"/>
</dbReference>
<accession>A0A1G7VU44</accession>
<dbReference type="PANTHER" id="PTHR28657:SF5">
    <property type="entry name" value="INDOLEAMINE 2,3-DIOXYGENASE"/>
    <property type="match status" value="1"/>
</dbReference>
<dbReference type="InterPro" id="IPR001709">
    <property type="entry name" value="Flavoprot_Pyr_Nucl_cyt_Rdtase"/>
</dbReference>
<dbReference type="OrthoDB" id="5290182at2"/>
<dbReference type="Gene3D" id="1.20.58.480">
    <property type="match status" value="1"/>
</dbReference>
<dbReference type="SMART" id="SM01117">
    <property type="entry name" value="Cyt-b5"/>
    <property type="match status" value="1"/>
</dbReference>
<protein>
    <submittedName>
        <fullName evidence="7">Sulfite reductase (NADPH) flavoprotein alpha-component</fullName>
    </submittedName>
</protein>
<keyword evidence="3" id="KW-0408">Iron</keyword>
<feature type="domain" description="Cytochrome b5 heme-binding" evidence="5">
    <location>
        <begin position="923"/>
        <end position="1002"/>
    </location>
</feature>
<dbReference type="RefSeq" id="WP_093087318.1">
    <property type="nucleotide sequence ID" value="NZ_FNBE01000013.1"/>
</dbReference>
<dbReference type="SUPFAM" id="SSF49879">
    <property type="entry name" value="SMAD/FHA domain"/>
    <property type="match status" value="1"/>
</dbReference>
<dbReference type="SUPFAM" id="SSF63380">
    <property type="entry name" value="Riboflavin synthase domain-like"/>
    <property type="match status" value="1"/>
</dbReference>
<dbReference type="STRING" id="366584.SAMN05216377_113188"/>
<dbReference type="PROSITE" id="PS51384">
    <property type="entry name" value="FAD_FR"/>
    <property type="match status" value="1"/>
</dbReference>
<dbReference type="InterPro" id="IPR023173">
    <property type="entry name" value="NADPH_Cyt_P450_Rdtase_alpha"/>
</dbReference>
<dbReference type="InterPro" id="IPR001199">
    <property type="entry name" value="Cyt_B5-like_heme/steroid-bd"/>
</dbReference>
<dbReference type="PROSITE" id="PS50006">
    <property type="entry name" value="FHA_DOMAIN"/>
    <property type="match status" value="1"/>
</dbReference>
<dbReference type="Gene3D" id="1.20.990.10">
    <property type="entry name" value="NADPH-cytochrome p450 Reductase, Chain A, domain 3"/>
    <property type="match status" value="1"/>
</dbReference>
<gene>
    <name evidence="7" type="ORF">SAMN05216377_113188</name>
</gene>
<dbReference type="SMART" id="SM00240">
    <property type="entry name" value="FHA"/>
    <property type="match status" value="1"/>
</dbReference>
<evidence type="ECO:0000259" key="5">
    <source>
        <dbReference type="PROSITE" id="PS50255"/>
    </source>
</evidence>
<keyword evidence="1" id="KW-0597">Phosphoprotein</keyword>
<dbReference type="Gene3D" id="3.40.50.80">
    <property type="entry name" value="Nucleotide-binding domain of ferredoxin-NADP reductase (FNR) module"/>
    <property type="match status" value="1"/>
</dbReference>
<dbReference type="EMBL" id="FNBE01000013">
    <property type="protein sequence ID" value="SDG63335.1"/>
    <property type="molecule type" value="Genomic_DNA"/>
</dbReference>
<dbReference type="GO" id="GO:0033754">
    <property type="term" value="F:indoleamine 2,3-dioxygenase activity"/>
    <property type="evidence" value="ECO:0007669"/>
    <property type="project" value="TreeGrafter"/>
</dbReference>
<evidence type="ECO:0000313" key="8">
    <source>
        <dbReference type="Proteomes" id="UP000198967"/>
    </source>
</evidence>
<keyword evidence="2" id="KW-0479">Metal-binding</keyword>
<evidence type="ECO:0000259" key="4">
    <source>
        <dbReference type="PROSITE" id="PS50006"/>
    </source>
</evidence>
<dbReference type="GO" id="GO:0020037">
    <property type="term" value="F:heme binding"/>
    <property type="evidence" value="ECO:0007669"/>
    <property type="project" value="InterPro"/>
</dbReference>
<dbReference type="PANTHER" id="PTHR28657">
    <property type="entry name" value="INDOLEAMINE 2,3-DIOXYGENASE"/>
    <property type="match status" value="1"/>
</dbReference>
<organism evidence="7 8">
    <name type="scientific">Pseudonocardia oroxyli</name>
    <dbReference type="NCBI Taxonomy" id="366584"/>
    <lineage>
        <taxon>Bacteria</taxon>
        <taxon>Bacillati</taxon>
        <taxon>Actinomycetota</taxon>
        <taxon>Actinomycetes</taxon>
        <taxon>Pseudonocardiales</taxon>
        <taxon>Pseudonocardiaceae</taxon>
        <taxon>Pseudonocardia</taxon>
    </lineage>
</organism>
<dbReference type="PRINTS" id="PR00371">
    <property type="entry name" value="FPNCR"/>
</dbReference>
<feature type="domain" description="FHA" evidence="4">
    <location>
        <begin position="27"/>
        <end position="77"/>
    </location>
</feature>
<dbReference type="InterPro" id="IPR017927">
    <property type="entry name" value="FAD-bd_FR_type"/>
</dbReference>
<feature type="domain" description="FAD-binding FR-type" evidence="6">
    <location>
        <begin position="523"/>
        <end position="764"/>
    </location>
</feature>
<dbReference type="GO" id="GO:0005737">
    <property type="term" value="C:cytoplasm"/>
    <property type="evidence" value="ECO:0007669"/>
    <property type="project" value="TreeGrafter"/>
</dbReference>
<sequence length="1253" mass="136567">MPDVRILVAITDLVGGRTAERTLLLPVVLGRQDGAGTLTLPDPEVSRSHARLELVEGEVVVTDLGSSNGTRVNDEVVTRHVVGPTDVLRLGRFELRWRAPGAQRDAVTFVGTAPAPARPTVSPARVVVATAERTNRVQGHELDGFLSTEFGLLPAAPPLLSLPESHAAWDEVAAELPRRYGGLHLRRVLENLPELDTSPDALPDDALYRASTILGTFAHAYQYLTTDPPSALPPAVLRPWTAVSTRLGKELPSMSYTDLFLYNWRLRDPAGPRALDNMELLVPNWGNGAERIFYLVTTEFAMSLTPVLAAMVDAQDAVLREDETEVGEALLRVLDGLRAATQVIYPQLDPNPRGRHFLDQVVWAKTVGTAGVPVVDGAPSPSGTAQPHVHAIDAFLERAEYGSLVGRQSTYLAGHFPRHWTEFVAALREVSVRTFVEQRGRADLRGLYNAVLDAYLGDRGWMGLHRIKAYGFLEVAFKVGRQVTTGARFTGLFKDRTWDAVDGELALVREERRPPVGRPVVFGRPVRGRLLADAEGGGWTCHLQLDVSGQGVYHLPGDRLGVLPENDDDLVERTLRALQATGDELVPLTERWRQAVRLRAGFSDDVDVLPLRTLLRFARIRPMDRPVAKRLLALSASGALGRVVDARMEDQWELWDVLNLLHAGGFDVTRLWAGHVEESLAALVPPETFRLYSLAGATKPGEPAETLSLVVRGLGYTSARSAFSTARERRGTASHFLRRMATDPRHRNKRLSLRIVPAPRFRLPDDPDTPLLMFAAGSGVAPFHGLVAAREERPAVLYVGARTAGDLDLADFDAAAARGGFTLHTALSREDATLTFDGTAHTPSAGTRARVPDLIAAHDPWDLLRTARVYVCGRTDFAVSVIEALKEVARPRTDPDEFVRGLVAEDRLQLDVFTTYGGHAQQGRMLEVSELVRHPATAAAPWMAVSGKVYDMTEFVHLHVGGPHIVLNNCGLDGTDAYQRVLHHAHAEIDAQLGMYEIGTLRRLRFGGRWGVVPTAEGLRFLSLDDLFTTWVRTIYLVVGMQNALVADVGFADRAATGPDDPGELTPYKAQFLVEGHRRFLVSYLDGLLDDDLRTLWRLTAGYCADDVDLRTADRTLAALAETAGYRQVRGVAAHLKDLVGQVERGGRAPSALVPACRLLAAEDVRLLSEITLALRDGILAFEEHEEAVREAAGARLVAAVEAAFTAVTGYYARLATGLAELGIVVSEGLPDVADAPVPEDGGLPGHGGALDR</sequence>
<evidence type="ECO:0000256" key="2">
    <source>
        <dbReference type="ARBA" id="ARBA00022723"/>
    </source>
</evidence>
<dbReference type="InterPro" id="IPR000253">
    <property type="entry name" value="FHA_dom"/>
</dbReference>
<dbReference type="Gene3D" id="2.40.30.10">
    <property type="entry name" value="Translation factors"/>
    <property type="match status" value="1"/>
</dbReference>
<evidence type="ECO:0000256" key="1">
    <source>
        <dbReference type="ARBA" id="ARBA00022553"/>
    </source>
</evidence>
<dbReference type="Gene3D" id="3.10.120.10">
    <property type="entry name" value="Cytochrome b5-like heme/steroid binding domain"/>
    <property type="match status" value="1"/>
</dbReference>
<evidence type="ECO:0000259" key="6">
    <source>
        <dbReference type="PROSITE" id="PS51384"/>
    </source>
</evidence>
<reference evidence="7 8" key="1">
    <citation type="submission" date="2016-10" db="EMBL/GenBank/DDBJ databases">
        <authorList>
            <person name="de Groot N.N."/>
        </authorList>
    </citation>
    <scope>NUCLEOTIDE SEQUENCE [LARGE SCALE GENOMIC DNA]</scope>
    <source>
        <strain evidence="7 8">CGMCC 4.3143</strain>
    </source>
</reference>
<name>A0A1G7VU44_PSEOR</name>
<dbReference type="SUPFAM" id="SSF52343">
    <property type="entry name" value="Ferredoxin reductase-like, C-terminal NADP-linked domain"/>
    <property type="match status" value="1"/>
</dbReference>
<proteinExistence type="predicted"/>
<dbReference type="InterPro" id="IPR039261">
    <property type="entry name" value="FNR_nucleotide-bd"/>
</dbReference>
<evidence type="ECO:0000256" key="3">
    <source>
        <dbReference type="ARBA" id="ARBA00023004"/>
    </source>
</evidence>
<dbReference type="PROSITE" id="PS50255">
    <property type="entry name" value="CYTOCHROME_B5_2"/>
    <property type="match status" value="1"/>
</dbReference>
<dbReference type="GO" id="GO:0019441">
    <property type="term" value="P:L-tryptophan catabolic process to kynurenine"/>
    <property type="evidence" value="ECO:0007669"/>
    <property type="project" value="InterPro"/>
</dbReference>
<dbReference type="AlphaFoldDB" id="A0A1G7VU44"/>